<dbReference type="AlphaFoldDB" id="A0A1Y3R295"/>
<dbReference type="NCBIfam" id="NF040521">
    <property type="entry name" value="C45_proenzyme"/>
    <property type="match status" value="1"/>
</dbReference>
<sequence length="552" mass="60629">MKRLLKYTLAALAAILVLPTAFLCGLYLTADMEQPAVTIDTAAYRVTDHGGYAVCHGSFLRRNPHGLWELYTAGSPEESGAAAGALTAGLMHYQEQVFVDRIREFIPSEGYLKFLGGMIRIFNRNLGRHVPEEYRREIYARSLYCSHDFDAIGTPYERQLNYHAAHDIGHAMSQYMLVGCSSFAAWGGASDDGKPVVGRNFDFYMGDDFARNKIVTFCRPQAGHPFASIGWAGMIGVLSGMNSEGLTVTINAAKGPVPLASATPISILAREILQHAATIAEALEIARRRDTFVSESLLVASARDGRAAIIEKTPRRTVLYEGDGEYLICTNHYQSEAFADDGDNRENIAMTDSPHRFARLEELMAANAPLDVPAAAAMLRDQRGTGGKDIGVGNDCSVNQSIAHHSVIFKPATLQMWVSTSPWQGGAFVCYDLGAILRNPDPAAELYDATLEIPSDTAYLARDYPRVVAYRQLGARIRRAMKAGRKADGELTETFARTNPQNFHTWKLLGEYYLSQGDDGRAAQSFGRALEAGVPRRDELLAIERLKSECKP</sequence>
<dbReference type="eggNOG" id="COG3049">
    <property type="taxonomic scope" value="Bacteria"/>
</dbReference>
<dbReference type="InterPro" id="IPR029055">
    <property type="entry name" value="Ntn_hydrolases_N"/>
</dbReference>
<dbReference type="PANTHER" id="PTHR35190">
    <property type="entry name" value="PROTEIN DCD1B"/>
    <property type="match status" value="1"/>
</dbReference>
<feature type="domain" description="Peptidase C45 hydrolase" evidence="1">
    <location>
        <begin position="191"/>
        <end position="417"/>
    </location>
</feature>
<dbReference type="Gene3D" id="3.60.60.10">
    <property type="entry name" value="Penicillin V Acylase, Chain A"/>
    <property type="match status" value="1"/>
</dbReference>
<dbReference type="InterPro" id="IPR011990">
    <property type="entry name" value="TPR-like_helical_dom_sf"/>
</dbReference>
<evidence type="ECO:0000259" key="1">
    <source>
        <dbReference type="Pfam" id="PF03417"/>
    </source>
</evidence>
<dbReference type="PANTHER" id="PTHR35190:SF2">
    <property type="entry name" value="PROTEIN DCD1B"/>
    <property type="match status" value="1"/>
</dbReference>
<dbReference type="Pfam" id="PF03417">
    <property type="entry name" value="AAT"/>
    <property type="match status" value="1"/>
</dbReference>
<keyword evidence="2" id="KW-0378">Hydrolase</keyword>
<proteinExistence type="predicted"/>
<dbReference type="OrthoDB" id="5480874at2"/>
<dbReference type="EMBL" id="NFHB01000006">
    <property type="protein sequence ID" value="OUN02930.1"/>
    <property type="molecule type" value="Genomic_DNA"/>
</dbReference>
<dbReference type="Gene3D" id="1.25.40.10">
    <property type="entry name" value="Tetratricopeptide repeat domain"/>
    <property type="match status" value="1"/>
</dbReference>
<dbReference type="SUPFAM" id="SSF56235">
    <property type="entry name" value="N-terminal nucleophile aminohydrolases (Ntn hydrolases)"/>
    <property type="match status" value="1"/>
</dbReference>
<evidence type="ECO:0000313" key="2">
    <source>
        <dbReference type="EMBL" id="OUN02930.1"/>
    </source>
</evidence>
<dbReference type="Proteomes" id="UP000195772">
    <property type="component" value="Unassembled WGS sequence"/>
</dbReference>
<reference evidence="3" key="1">
    <citation type="submission" date="2017-04" db="EMBL/GenBank/DDBJ databases">
        <title>Function of individual gut microbiota members based on whole genome sequencing of pure cultures obtained from chicken caecum.</title>
        <authorList>
            <person name="Medvecky M."/>
            <person name="Cejkova D."/>
            <person name="Polansky O."/>
            <person name="Karasova D."/>
            <person name="Kubasova T."/>
            <person name="Cizek A."/>
            <person name="Rychlik I."/>
        </authorList>
    </citation>
    <scope>NUCLEOTIDE SEQUENCE [LARGE SCALE GENOMIC DNA]</scope>
    <source>
        <strain evidence="3">An90</strain>
    </source>
</reference>
<organism evidence="2 3">
    <name type="scientific">Alistipes onderdonkii</name>
    <dbReference type="NCBI Taxonomy" id="328813"/>
    <lineage>
        <taxon>Bacteria</taxon>
        <taxon>Pseudomonadati</taxon>
        <taxon>Bacteroidota</taxon>
        <taxon>Bacteroidia</taxon>
        <taxon>Bacteroidales</taxon>
        <taxon>Rikenellaceae</taxon>
        <taxon>Alistipes</taxon>
    </lineage>
</organism>
<gene>
    <name evidence="2" type="ORF">B5G41_10425</name>
</gene>
<comment type="caution">
    <text evidence="2">The sequence shown here is derived from an EMBL/GenBank/DDBJ whole genome shotgun (WGS) entry which is preliminary data.</text>
</comment>
<dbReference type="GO" id="GO:0016787">
    <property type="term" value="F:hydrolase activity"/>
    <property type="evidence" value="ECO:0007669"/>
    <property type="project" value="UniProtKB-KW"/>
</dbReference>
<dbReference type="InterPro" id="IPR047803">
    <property type="entry name" value="DCD1A/B-like"/>
</dbReference>
<dbReference type="RefSeq" id="WP_087402788.1">
    <property type="nucleotide sequence ID" value="NZ_NFHB01000006.1"/>
</dbReference>
<accession>A0A1Y3R295</accession>
<dbReference type="InterPro" id="IPR005079">
    <property type="entry name" value="Peptidase_C45_hydrolase"/>
</dbReference>
<dbReference type="InterPro" id="IPR047794">
    <property type="entry name" value="C45_proenzyme-like"/>
</dbReference>
<name>A0A1Y3R295_9BACT</name>
<protein>
    <submittedName>
        <fullName evidence="2">Choloylglycine hydrolase</fullName>
    </submittedName>
</protein>
<evidence type="ECO:0000313" key="3">
    <source>
        <dbReference type="Proteomes" id="UP000195772"/>
    </source>
</evidence>